<accession>A0AAU7XE89</accession>
<dbReference type="GO" id="GO:0022857">
    <property type="term" value="F:transmembrane transporter activity"/>
    <property type="evidence" value="ECO:0007669"/>
    <property type="project" value="InterPro"/>
</dbReference>
<keyword evidence="7 8" id="KW-0472">Membrane</keyword>
<feature type="transmembrane region" description="Helical" evidence="8">
    <location>
        <begin position="32"/>
        <end position="50"/>
    </location>
</feature>
<dbReference type="KEGG" id="mflg:ABS361_07545"/>
<feature type="transmembrane region" description="Helical" evidence="8">
    <location>
        <begin position="188"/>
        <end position="211"/>
    </location>
</feature>
<keyword evidence="6 8" id="KW-1133">Transmembrane helix</keyword>
<evidence type="ECO:0000256" key="2">
    <source>
        <dbReference type="ARBA" id="ARBA00022448"/>
    </source>
</evidence>
<dbReference type="AlphaFoldDB" id="A0AAU7XE89"/>
<sequence length="367" mass="37868">MIDTRPAPSPLAAQLDHLTRLLRGNGDGQSPVGLAALCVGLVGLFSVLMPDRFPTLGTAQSMMFQLPELGLLALAMVIPLISSGLNLAIIATANQSALLMAFIMTKAIAPGSEPAIVALWIAVALAAGFVHCLVVGLATGWLVANMGVHPILVTLGTMSIIDGVSIYLTRGLVIAGFPDAFQAIGNAVILGLPLPFLIFVAVAALVAVILSRTPFGISVAMIGSNLEATRYSGVDTKRVLIGVYTMSSVLCFVAAVLMMARFNSASAGYAQSYLLVTILAAVLGGVDPNGGFGRVSGLVMALIVLQVISSGLNQLGANQHLTLAIWGLTLIGVMAIRSIATALAQRRSARGTSLSVSKSNPTPQEKT</sequence>
<evidence type="ECO:0000256" key="5">
    <source>
        <dbReference type="ARBA" id="ARBA00022692"/>
    </source>
</evidence>
<dbReference type="Pfam" id="PF02653">
    <property type="entry name" value="BPD_transp_2"/>
    <property type="match status" value="1"/>
</dbReference>
<organism evidence="9">
    <name type="scientific">Methyloraptor flagellatus</name>
    <dbReference type="NCBI Taxonomy" id="3162530"/>
    <lineage>
        <taxon>Bacteria</taxon>
        <taxon>Pseudomonadati</taxon>
        <taxon>Pseudomonadota</taxon>
        <taxon>Alphaproteobacteria</taxon>
        <taxon>Hyphomicrobiales</taxon>
        <taxon>Ancalomicrobiaceae</taxon>
        <taxon>Methyloraptor</taxon>
    </lineage>
</organism>
<dbReference type="InterPro" id="IPR001851">
    <property type="entry name" value="ABC_transp_permease"/>
</dbReference>
<comment type="subcellular location">
    <subcellularLocation>
        <location evidence="1">Cell membrane</location>
        <topology evidence="1">Multi-pass membrane protein</topology>
    </subcellularLocation>
</comment>
<dbReference type="GO" id="GO:0005886">
    <property type="term" value="C:plasma membrane"/>
    <property type="evidence" value="ECO:0007669"/>
    <property type="project" value="UniProtKB-SubCell"/>
</dbReference>
<evidence type="ECO:0000256" key="6">
    <source>
        <dbReference type="ARBA" id="ARBA00022989"/>
    </source>
</evidence>
<dbReference type="PANTHER" id="PTHR32196:SF21">
    <property type="entry name" value="ABC TRANSPORTER PERMEASE PROTEIN YPHD-RELATED"/>
    <property type="match status" value="1"/>
</dbReference>
<keyword evidence="3" id="KW-1003">Cell membrane</keyword>
<feature type="transmembrane region" description="Helical" evidence="8">
    <location>
        <begin position="266"/>
        <end position="286"/>
    </location>
</feature>
<evidence type="ECO:0000256" key="4">
    <source>
        <dbReference type="ARBA" id="ARBA00022519"/>
    </source>
</evidence>
<feature type="transmembrane region" description="Helical" evidence="8">
    <location>
        <begin position="239"/>
        <end position="260"/>
    </location>
</feature>
<dbReference type="CDD" id="cd06579">
    <property type="entry name" value="TM_PBP1_transp_AraH_like"/>
    <property type="match status" value="1"/>
</dbReference>
<feature type="transmembrane region" description="Helical" evidence="8">
    <location>
        <begin position="151"/>
        <end position="168"/>
    </location>
</feature>
<proteinExistence type="predicted"/>
<evidence type="ECO:0000256" key="8">
    <source>
        <dbReference type="SAM" id="Phobius"/>
    </source>
</evidence>
<feature type="transmembrane region" description="Helical" evidence="8">
    <location>
        <begin position="71"/>
        <end position="104"/>
    </location>
</feature>
<keyword evidence="4" id="KW-0997">Cell inner membrane</keyword>
<keyword evidence="2" id="KW-0813">Transport</keyword>
<feature type="transmembrane region" description="Helical" evidence="8">
    <location>
        <begin position="116"/>
        <end position="144"/>
    </location>
</feature>
<keyword evidence="5 8" id="KW-0812">Transmembrane</keyword>
<evidence type="ECO:0000256" key="7">
    <source>
        <dbReference type="ARBA" id="ARBA00023136"/>
    </source>
</evidence>
<reference evidence="9" key="1">
    <citation type="submission" date="2024-06" db="EMBL/GenBank/DDBJ databases">
        <title>Methylostella associata gen. nov., sp. nov., a novel Ancalomicrobiaceae-affiliated facultatively methylotrophic bacteria that feed on methanotrophs of the genus Methylococcus.</title>
        <authorList>
            <person name="Saltykova V."/>
            <person name="Danilova O.V."/>
            <person name="Oshkin I.Y."/>
            <person name="Belova S.E."/>
            <person name="Pimenov N.V."/>
            <person name="Dedysh S.N."/>
        </authorList>
    </citation>
    <scope>NUCLEOTIDE SEQUENCE</scope>
    <source>
        <strain evidence="9">S20</strain>
    </source>
</reference>
<feature type="transmembrane region" description="Helical" evidence="8">
    <location>
        <begin position="323"/>
        <end position="344"/>
    </location>
</feature>
<dbReference type="PANTHER" id="PTHR32196">
    <property type="entry name" value="ABC TRANSPORTER PERMEASE PROTEIN YPHD-RELATED-RELATED"/>
    <property type="match status" value="1"/>
</dbReference>
<name>A0AAU7XE89_9HYPH</name>
<evidence type="ECO:0000256" key="1">
    <source>
        <dbReference type="ARBA" id="ARBA00004651"/>
    </source>
</evidence>
<dbReference type="RefSeq" id="WP_407051175.1">
    <property type="nucleotide sequence ID" value="NZ_CP158568.1"/>
</dbReference>
<dbReference type="EMBL" id="CP158568">
    <property type="protein sequence ID" value="XBY46078.1"/>
    <property type="molecule type" value="Genomic_DNA"/>
</dbReference>
<evidence type="ECO:0000256" key="3">
    <source>
        <dbReference type="ARBA" id="ARBA00022475"/>
    </source>
</evidence>
<evidence type="ECO:0000313" key="9">
    <source>
        <dbReference type="EMBL" id="XBY46078.1"/>
    </source>
</evidence>
<gene>
    <name evidence="9" type="ORF">ABS361_07545</name>
</gene>
<protein>
    <submittedName>
        <fullName evidence="9">ABC transporter permease</fullName>
    </submittedName>
</protein>